<dbReference type="SFLD" id="SFLDS00003">
    <property type="entry name" value="Haloacid_Dehalogenase"/>
    <property type="match status" value="1"/>
</dbReference>
<keyword evidence="2" id="KW-1185">Reference proteome</keyword>
<dbReference type="HOGENOM" id="CLU_045011_13_2_5"/>
<comment type="caution">
    <text evidence="1">The sequence shown here is derived from an EMBL/GenBank/DDBJ whole genome shotgun (WGS) entry which is preliminary data.</text>
</comment>
<accession>S9QN47</accession>
<dbReference type="InterPro" id="IPR023214">
    <property type="entry name" value="HAD_sf"/>
</dbReference>
<dbReference type="RefSeq" id="WP_021101617.1">
    <property type="nucleotide sequence ID" value="NZ_KE557312.1"/>
</dbReference>
<evidence type="ECO:0000313" key="2">
    <source>
        <dbReference type="Proteomes" id="UP000015351"/>
    </source>
</evidence>
<dbReference type="PATRIC" id="fig|1123360.3.peg.539"/>
<dbReference type="eggNOG" id="COG0637">
    <property type="taxonomic scope" value="Bacteria"/>
</dbReference>
<dbReference type="SFLD" id="SFLDG01129">
    <property type="entry name" value="C1.5:_HAD__Beta-PGM__Phosphata"/>
    <property type="match status" value="1"/>
</dbReference>
<dbReference type="SUPFAM" id="SSF56784">
    <property type="entry name" value="HAD-like"/>
    <property type="match status" value="1"/>
</dbReference>
<sequence>MGPSPAAVIFDLDGCLVDSEPLVIRAIVEELRAEGLDTLAFDDIRAGFLGMPMPAIWDAAAQGTGRPIPDDFITRVDTRLCDAFVGRLQRIDGVLGMLDALAERGVAIAIATGGSIQRMTQALAVSGLSARFEGRAFSANQVARGKPAPDLFLFAADRLGVAPTDCAVLEDSPHGVAGGVAAGMRVAGFTGGSHLDGMRDAHTQLLRDKGAATVATDMDGVLSALWVEKQ</sequence>
<proteinExistence type="predicted"/>
<dbReference type="Pfam" id="PF00702">
    <property type="entry name" value="Hydrolase"/>
    <property type="match status" value="1"/>
</dbReference>
<dbReference type="PANTHER" id="PTHR43481">
    <property type="entry name" value="FRUCTOSE-1-PHOSPHATE PHOSPHATASE"/>
    <property type="match status" value="1"/>
</dbReference>
<dbReference type="InterPro" id="IPR006439">
    <property type="entry name" value="HAD-SF_hydro_IA"/>
</dbReference>
<dbReference type="STRING" id="1123360.thalar_00544"/>
<dbReference type="InterPro" id="IPR023198">
    <property type="entry name" value="PGP-like_dom2"/>
</dbReference>
<dbReference type="PRINTS" id="PR00413">
    <property type="entry name" value="HADHALOGNASE"/>
</dbReference>
<dbReference type="EMBL" id="AONI01000006">
    <property type="protein sequence ID" value="EPX81097.1"/>
    <property type="molecule type" value="Genomic_DNA"/>
</dbReference>
<dbReference type="Gene3D" id="1.10.150.240">
    <property type="entry name" value="Putative phosphatase, domain 2"/>
    <property type="match status" value="1"/>
</dbReference>
<protein>
    <submittedName>
        <fullName evidence="1">Haloacid dehalogenase</fullName>
    </submittedName>
</protein>
<name>S9QN47_9RHOB</name>
<dbReference type="PANTHER" id="PTHR43481:SF4">
    <property type="entry name" value="GLYCEROL-1-PHOSPHATE PHOSPHOHYDROLASE 1-RELATED"/>
    <property type="match status" value="1"/>
</dbReference>
<dbReference type="SFLD" id="SFLDG01135">
    <property type="entry name" value="C1.5.6:_HAD__Beta-PGM__Phospha"/>
    <property type="match status" value="1"/>
</dbReference>
<dbReference type="GO" id="GO:0050308">
    <property type="term" value="F:sugar-phosphatase activity"/>
    <property type="evidence" value="ECO:0007669"/>
    <property type="project" value="TreeGrafter"/>
</dbReference>
<dbReference type="NCBIfam" id="TIGR01509">
    <property type="entry name" value="HAD-SF-IA-v3"/>
    <property type="match status" value="1"/>
</dbReference>
<dbReference type="OrthoDB" id="9797743at2"/>
<evidence type="ECO:0000313" key="1">
    <source>
        <dbReference type="EMBL" id="EPX81097.1"/>
    </source>
</evidence>
<reference evidence="2" key="1">
    <citation type="journal article" date="2013" name="Stand. Genomic Sci.">
        <title>Genome sequence of the Litoreibacter arenae type strain (DSM 19593(T)), a member of the Roseobacter clade isolated from sea sand.</title>
        <authorList>
            <person name="Riedel T."/>
            <person name="Fiebig A."/>
            <person name="Petersen J."/>
            <person name="Gronow S."/>
            <person name="Kyrpides N.C."/>
            <person name="Goker M."/>
            <person name="Klenk H.P."/>
        </authorList>
    </citation>
    <scope>NUCLEOTIDE SEQUENCE [LARGE SCALE GENOMIC DNA]</scope>
    <source>
        <strain evidence="2">DSM 19593</strain>
    </source>
</reference>
<dbReference type="InterPro" id="IPR036412">
    <property type="entry name" value="HAD-like_sf"/>
</dbReference>
<gene>
    <name evidence="1" type="ORF">thalar_00544</name>
</gene>
<dbReference type="Proteomes" id="UP000015351">
    <property type="component" value="Unassembled WGS sequence"/>
</dbReference>
<organism evidence="1 2">
    <name type="scientific">Litoreibacter arenae DSM 19593</name>
    <dbReference type="NCBI Taxonomy" id="1123360"/>
    <lineage>
        <taxon>Bacteria</taxon>
        <taxon>Pseudomonadati</taxon>
        <taxon>Pseudomonadota</taxon>
        <taxon>Alphaproteobacteria</taxon>
        <taxon>Rhodobacterales</taxon>
        <taxon>Roseobacteraceae</taxon>
        <taxon>Litoreibacter</taxon>
    </lineage>
</organism>
<dbReference type="Gene3D" id="3.40.50.1000">
    <property type="entry name" value="HAD superfamily/HAD-like"/>
    <property type="match status" value="1"/>
</dbReference>
<dbReference type="AlphaFoldDB" id="S9QN47"/>
<dbReference type="InterPro" id="IPR051806">
    <property type="entry name" value="HAD-like_SPP"/>
</dbReference>